<name>C7R512_JONDD</name>
<dbReference type="Proteomes" id="UP000000628">
    <property type="component" value="Chromosome"/>
</dbReference>
<evidence type="ECO:0000256" key="4">
    <source>
        <dbReference type="ARBA" id="ARBA00022840"/>
    </source>
</evidence>
<dbReference type="Pfam" id="PF00005">
    <property type="entry name" value="ABC_tran"/>
    <property type="match status" value="1"/>
</dbReference>
<reference evidence="6 7" key="1">
    <citation type="journal article" date="2009" name="Stand. Genomic Sci.">
        <title>Complete genome sequence of Jonesia denitrificans type strain (Prevot 55134).</title>
        <authorList>
            <person name="Pukall R."/>
            <person name="Gehrich-Schroter G."/>
            <person name="Lapidus A."/>
            <person name="Nolan M."/>
            <person name="Glavina Del Rio T."/>
            <person name="Lucas S."/>
            <person name="Chen F."/>
            <person name="Tice H."/>
            <person name="Pitluck S."/>
            <person name="Cheng J.F."/>
            <person name="Copeland A."/>
            <person name="Saunders E."/>
            <person name="Brettin T."/>
            <person name="Detter J.C."/>
            <person name="Bruce D."/>
            <person name="Goodwin L."/>
            <person name="Pati A."/>
            <person name="Ivanova N."/>
            <person name="Mavromatis K."/>
            <person name="Ovchinnikova G."/>
            <person name="Chen A."/>
            <person name="Palaniappan K."/>
            <person name="Land M."/>
            <person name="Hauser L."/>
            <person name="Chang Y.J."/>
            <person name="Jeffries C.D."/>
            <person name="Chain P."/>
            <person name="Goker M."/>
            <person name="Bristow J."/>
            <person name="Eisen J.A."/>
            <person name="Markowitz V."/>
            <person name="Hugenholtz P."/>
            <person name="Kyrpides N.C."/>
            <person name="Klenk H.P."/>
            <person name="Han C."/>
        </authorList>
    </citation>
    <scope>NUCLEOTIDE SEQUENCE [LARGE SCALE GENOMIC DNA]</scope>
    <source>
        <strain evidence="7">ATCC 14870 / DSM 20603 / BCRC 15368 / CIP 55.134 / JCM 11481 / NBRC 15587 / NCTC 10816 / Prevot 55134</strain>
    </source>
</reference>
<keyword evidence="3" id="KW-0547">Nucleotide-binding</keyword>
<dbReference type="AlphaFoldDB" id="C7R512"/>
<dbReference type="PROSITE" id="PS50893">
    <property type="entry name" value="ABC_TRANSPORTER_2"/>
    <property type="match status" value="1"/>
</dbReference>
<dbReference type="InterPro" id="IPR003593">
    <property type="entry name" value="AAA+_ATPase"/>
</dbReference>
<sequence>MTEAPIVSIKDLNVHLGTSHILHSVSLDITPGEVVALLGTNGSGKSTLVRALTSIIPSTSGRIELFGHRPGPKVPWHRVGYVPQRVTAQSGITASSCEVVASGLLFGRRIRLPKNAMDQAHKALALVHLEDRVHQPLNSMSGGQQQRVLIARALVRNPDLLILDEPVAGVDQPSQEAFAATLTNLVKQGRTIIVVLHELGELEPLITRTVVLRHGRIVHDGPALRATTQHAGPDHEHIHPHDGFVELSSALLPEMGVDQ</sequence>
<dbReference type="SMART" id="SM00382">
    <property type="entry name" value="AAA"/>
    <property type="match status" value="1"/>
</dbReference>
<dbReference type="PROSITE" id="PS00211">
    <property type="entry name" value="ABC_TRANSPORTER_1"/>
    <property type="match status" value="1"/>
</dbReference>
<evidence type="ECO:0000256" key="3">
    <source>
        <dbReference type="ARBA" id="ARBA00022741"/>
    </source>
</evidence>
<dbReference type="eggNOG" id="COG1121">
    <property type="taxonomic scope" value="Bacteria"/>
</dbReference>
<dbReference type="SUPFAM" id="SSF52540">
    <property type="entry name" value="P-loop containing nucleoside triphosphate hydrolases"/>
    <property type="match status" value="1"/>
</dbReference>
<keyword evidence="7" id="KW-1185">Reference proteome</keyword>
<dbReference type="InterPro" id="IPR027417">
    <property type="entry name" value="P-loop_NTPase"/>
</dbReference>
<dbReference type="GO" id="GO:0005524">
    <property type="term" value="F:ATP binding"/>
    <property type="evidence" value="ECO:0007669"/>
    <property type="project" value="UniProtKB-KW"/>
</dbReference>
<dbReference type="KEGG" id="jde:Jden_1534"/>
<evidence type="ECO:0000313" key="7">
    <source>
        <dbReference type="Proteomes" id="UP000000628"/>
    </source>
</evidence>
<comment type="similarity">
    <text evidence="1">Belongs to the ABC transporter superfamily.</text>
</comment>
<dbReference type="OrthoDB" id="5296765at2"/>
<keyword evidence="4" id="KW-0067">ATP-binding</keyword>
<accession>C7R512</accession>
<dbReference type="HOGENOM" id="CLU_000604_1_11_11"/>
<dbReference type="Gene3D" id="3.40.50.300">
    <property type="entry name" value="P-loop containing nucleotide triphosphate hydrolases"/>
    <property type="match status" value="1"/>
</dbReference>
<dbReference type="RefSeq" id="WP_015771810.1">
    <property type="nucleotide sequence ID" value="NC_013174.1"/>
</dbReference>
<evidence type="ECO:0000259" key="5">
    <source>
        <dbReference type="PROSITE" id="PS50893"/>
    </source>
</evidence>
<dbReference type="InterPro" id="IPR017871">
    <property type="entry name" value="ABC_transporter-like_CS"/>
</dbReference>
<keyword evidence="2" id="KW-0813">Transport</keyword>
<evidence type="ECO:0000256" key="2">
    <source>
        <dbReference type="ARBA" id="ARBA00022448"/>
    </source>
</evidence>
<dbReference type="InterPro" id="IPR050153">
    <property type="entry name" value="Metal_Ion_Import_ABC"/>
</dbReference>
<dbReference type="PANTHER" id="PTHR42734:SF17">
    <property type="entry name" value="METAL TRANSPORT SYSTEM ATP-BINDING PROTEIN TM_0124-RELATED"/>
    <property type="match status" value="1"/>
</dbReference>
<evidence type="ECO:0000256" key="1">
    <source>
        <dbReference type="ARBA" id="ARBA00005417"/>
    </source>
</evidence>
<dbReference type="InterPro" id="IPR003439">
    <property type="entry name" value="ABC_transporter-like_ATP-bd"/>
</dbReference>
<dbReference type="PANTHER" id="PTHR42734">
    <property type="entry name" value="METAL TRANSPORT SYSTEM ATP-BINDING PROTEIN TM_0124-RELATED"/>
    <property type="match status" value="1"/>
</dbReference>
<gene>
    <name evidence="6" type="ordered locus">Jden_1534</name>
</gene>
<proteinExistence type="inferred from homology"/>
<organism evidence="6 7">
    <name type="scientific">Jonesia denitrificans (strain ATCC 14870 / DSM 20603 / BCRC 15368 / CIP 55.134 / JCM 11481 / NBRC 15587 / NCTC 10816 / Prevot 55134)</name>
    <name type="common">Listeria denitrificans</name>
    <dbReference type="NCBI Taxonomy" id="471856"/>
    <lineage>
        <taxon>Bacteria</taxon>
        <taxon>Bacillati</taxon>
        <taxon>Actinomycetota</taxon>
        <taxon>Actinomycetes</taxon>
        <taxon>Micrococcales</taxon>
        <taxon>Jonesiaceae</taxon>
        <taxon>Jonesia</taxon>
    </lineage>
</organism>
<feature type="domain" description="ABC transporter" evidence="5">
    <location>
        <begin position="7"/>
        <end position="239"/>
    </location>
</feature>
<dbReference type="GO" id="GO:0016887">
    <property type="term" value="F:ATP hydrolysis activity"/>
    <property type="evidence" value="ECO:0007669"/>
    <property type="project" value="InterPro"/>
</dbReference>
<dbReference type="EMBL" id="CP001706">
    <property type="protein sequence ID" value="ACV09182.1"/>
    <property type="molecule type" value="Genomic_DNA"/>
</dbReference>
<protein>
    <submittedName>
        <fullName evidence="6">ABC transporter related</fullName>
    </submittedName>
</protein>
<dbReference type="STRING" id="471856.Jden_1534"/>
<evidence type="ECO:0000313" key="6">
    <source>
        <dbReference type="EMBL" id="ACV09182.1"/>
    </source>
</evidence>